<evidence type="ECO:0000313" key="1">
    <source>
        <dbReference type="EMBL" id="MPC51002.1"/>
    </source>
</evidence>
<gene>
    <name evidence="1" type="ORF">E2C01_044839</name>
</gene>
<reference evidence="1 2" key="1">
    <citation type="submission" date="2019-05" db="EMBL/GenBank/DDBJ databases">
        <title>Another draft genome of Portunus trituberculatus and its Hox gene families provides insights of decapod evolution.</title>
        <authorList>
            <person name="Jeong J.-H."/>
            <person name="Song I."/>
            <person name="Kim S."/>
            <person name="Choi T."/>
            <person name="Kim D."/>
            <person name="Ryu S."/>
            <person name="Kim W."/>
        </authorList>
    </citation>
    <scope>NUCLEOTIDE SEQUENCE [LARGE SCALE GENOMIC DNA]</scope>
    <source>
        <tissue evidence="1">Muscle</tissue>
    </source>
</reference>
<organism evidence="1 2">
    <name type="scientific">Portunus trituberculatus</name>
    <name type="common">Swimming crab</name>
    <name type="synonym">Neptunus trituberculatus</name>
    <dbReference type="NCBI Taxonomy" id="210409"/>
    <lineage>
        <taxon>Eukaryota</taxon>
        <taxon>Metazoa</taxon>
        <taxon>Ecdysozoa</taxon>
        <taxon>Arthropoda</taxon>
        <taxon>Crustacea</taxon>
        <taxon>Multicrustacea</taxon>
        <taxon>Malacostraca</taxon>
        <taxon>Eumalacostraca</taxon>
        <taxon>Eucarida</taxon>
        <taxon>Decapoda</taxon>
        <taxon>Pleocyemata</taxon>
        <taxon>Brachyura</taxon>
        <taxon>Eubrachyura</taxon>
        <taxon>Portunoidea</taxon>
        <taxon>Portunidae</taxon>
        <taxon>Portuninae</taxon>
        <taxon>Portunus</taxon>
    </lineage>
</organism>
<dbReference type="Proteomes" id="UP000324222">
    <property type="component" value="Unassembled WGS sequence"/>
</dbReference>
<dbReference type="EMBL" id="VSRR010009873">
    <property type="protein sequence ID" value="MPC51002.1"/>
    <property type="molecule type" value="Genomic_DNA"/>
</dbReference>
<dbReference type="AlphaFoldDB" id="A0A5B7FWM8"/>
<comment type="caution">
    <text evidence="1">The sequence shown here is derived from an EMBL/GenBank/DDBJ whole genome shotgun (WGS) entry which is preliminary data.</text>
</comment>
<evidence type="ECO:0000313" key="2">
    <source>
        <dbReference type="Proteomes" id="UP000324222"/>
    </source>
</evidence>
<proteinExistence type="predicted"/>
<name>A0A5B7FWM8_PORTR</name>
<sequence>MWSGCGANMVLPHTTKYRHRHHHHYLAGSAAKFKVVSLGGPAWRGWRVSSVAGKCVGGGLGGGKDWKEV</sequence>
<accession>A0A5B7FWM8</accession>
<protein>
    <submittedName>
        <fullName evidence="1">Uncharacterized protein</fullName>
    </submittedName>
</protein>
<keyword evidence="2" id="KW-1185">Reference proteome</keyword>